<gene>
    <name evidence="2" type="ORF">BSAL_00065</name>
</gene>
<keyword evidence="3" id="KW-1185">Reference proteome</keyword>
<evidence type="ECO:0000256" key="1">
    <source>
        <dbReference type="SAM" id="MobiDB-lite"/>
    </source>
</evidence>
<feature type="compositionally biased region" description="Polar residues" evidence="1">
    <location>
        <begin position="211"/>
        <end position="221"/>
    </location>
</feature>
<evidence type="ECO:0000313" key="2">
    <source>
        <dbReference type="EMBL" id="CUG86817.1"/>
    </source>
</evidence>
<feature type="compositionally biased region" description="Low complexity" evidence="1">
    <location>
        <begin position="302"/>
        <end position="315"/>
    </location>
</feature>
<dbReference type="Gene3D" id="3.10.20.90">
    <property type="entry name" value="Phosphatidylinositol 3-kinase Catalytic Subunit, Chain A, domain 1"/>
    <property type="match status" value="1"/>
</dbReference>
<feature type="compositionally biased region" description="Basic and acidic residues" evidence="1">
    <location>
        <begin position="196"/>
        <end position="209"/>
    </location>
</feature>
<accession>A0A0S4JEL7</accession>
<name>A0A0S4JEL7_BODSA</name>
<evidence type="ECO:0000313" key="3">
    <source>
        <dbReference type="Proteomes" id="UP000051952"/>
    </source>
</evidence>
<organism evidence="2 3">
    <name type="scientific">Bodo saltans</name>
    <name type="common">Flagellated protozoan</name>
    <dbReference type="NCBI Taxonomy" id="75058"/>
    <lineage>
        <taxon>Eukaryota</taxon>
        <taxon>Discoba</taxon>
        <taxon>Euglenozoa</taxon>
        <taxon>Kinetoplastea</taxon>
        <taxon>Metakinetoplastina</taxon>
        <taxon>Eubodonida</taxon>
        <taxon>Bodonidae</taxon>
        <taxon>Bodo</taxon>
    </lineage>
</organism>
<dbReference type="EMBL" id="CYKH01001399">
    <property type="protein sequence ID" value="CUG86817.1"/>
    <property type="molecule type" value="Genomic_DNA"/>
</dbReference>
<dbReference type="Proteomes" id="UP000051952">
    <property type="component" value="Unassembled WGS sequence"/>
</dbReference>
<feature type="region of interest" description="Disordered" evidence="1">
    <location>
        <begin position="244"/>
        <end position="283"/>
    </location>
</feature>
<feature type="region of interest" description="Disordered" evidence="1">
    <location>
        <begin position="178"/>
        <end position="230"/>
    </location>
</feature>
<sequence length="421" mass="46767">MHLKVVTDRGETHKVSIDEKTRVGQVLEQVAHKVSRKPNLLEASLTYNGALLPLDMRACALPAGATIAFQMAHHEASLANTTMDTSFRAAIATKNTLLIQLPNSTESRRVHVNSGDPVSCLREVLAIPQSLLIHYNKRPILDESRSIASLRMTDKYLITFAAYQDTSYLTATSPFASAAPRGVVKPPSQMTSYHLSELKSPKRGDREEVSFQGTSFNNASKNKPLPTPLERSAFEDYPQQQVDRSISFHPPAPGMYSPERSRVPSRLGRTTDRSGAPPVVRGDLFGSAIRNTREEEFSDLRPVQAQSVSASPAPSWNRSPPRQQVVITSTSTSSAVHTKSIRIYVSDPEDGGFTHDLEVNPERKVASLHQFVEHPEAYSLYCDTQLVSDPEHTTFWDATGGKHGSLFTFEQRRDSRMSRYH</sequence>
<evidence type="ECO:0008006" key="4">
    <source>
        <dbReference type="Google" id="ProtNLM"/>
    </source>
</evidence>
<dbReference type="AlphaFoldDB" id="A0A0S4JEL7"/>
<dbReference type="VEuPathDB" id="TriTrypDB:BSAL_00065"/>
<protein>
    <recommendedName>
        <fullName evidence="4">Ubiquitin-like domain-containing protein</fullName>
    </recommendedName>
</protein>
<reference evidence="3" key="1">
    <citation type="submission" date="2015-09" db="EMBL/GenBank/DDBJ databases">
        <authorList>
            <consortium name="Pathogen Informatics"/>
        </authorList>
    </citation>
    <scope>NUCLEOTIDE SEQUENCE [LARGE SCALE GENOMIC DNA]</scope>
    <source>
        <strain evidence="3">Lake Konstanz</strain>
    </source>
</reference>
<proteinExistence type="predicted"/>
<feature type="region of interest" description="Disordered" evidence="1">
    <location>
        <begin position="295"/>
        <end position="322"/>
    </location>
</feature>